<sequence>MIEFEGIDEIIREFEKIEQMIPGSKDEALIAGGDILRDRMKQEVYRNGLQEQSGEGRESIIRTNPSNDELYVGTQGGAKQPGFYLYMHEFGYFNVRAGRFIPPKPFASIAFEGSISEILGAQAEVLRKKMGL</sequence>
<feature type="region of interest" description="Disordered" evidence="1">
    <location>
        <begin position="48"/>
        <end position="72"/>
    </location>
</feature>
<dbReference type="OrthoDB" id="886754at2"/>
<protein>
    <recommendedName>
        <fullName evidence="4">HK97 gp10 family phage protein</fullName>
    </recommendedName>
</protein>
<evidence type="ECO:0008006" key="4">
    <source>
        <dbReference type="Google" id="ProtNLM"/>
    </source>
</evidence>
<accession>A0A0B5AN19</accession>
<evidence type="ECO:0000313" key="3">
    <source>
        <dbReference type="Proteomes" id="UP000031449"/>
    </source>
</evidence>
<dbReference type="Proteomes" id="UP000031449">
    <property type="component" value="Chromosome"/>
</dbReference>
<organism evidence="2 3">
    <name type="scientific">Jeotgalibacillus malaysiensis</name>
    <dbReference type="NCBI Taxonomy" id="1508404"/>
    <lineage>
        <taxon>Bacteria</taxon>
        <taxon>Bacillati</taxon>
        <taxon>Bacillota</taxon>
        <taxon>Bacilli</taxon>
        <taxon>Bacillales</taxon>
        <taxon>Caryophanaceae</taxon>
        <taxon>Jeotgalibacillus</taxon>
    </lineage>
</organism>
<dbReference type="AlphaFoldDB" id="A0A0B5AN19"/>
<dbReference type="KEGG" id="jeo:JMA_22190"/>
<evidence type="ECO:0000313" key="2">
    <source>
        <dbReference type="EMBL" id="AJD91536.1"/>
    </source>
</evidence>
<dbReference type="BioCyc" id="JESP1508404:G14D9-11474-MONOMER"/>
<keyword evidence="3" id="KW-1185">Reference proteome</keyword>
<evidence type="ECO:0000256" key="1">
    <source>
        <dbReference type="SAM" id="MobiDB-lite"/>
    </source>
</evidence>
<name>A0A0B5AN19_9BACL</name>
<dbReference type="HOGENOM" id="CLU_1914238_0_0_9"/>
<proteinExistence type="predicted"/>
<dbReference type="STRING" id="1508404.JMA_22190"/>
<dbReference type="EMBL" id="CP009416">
    <property type="protein sequence ID" value="AJD91536.1"/>
    <property type="molecule type" value="Genomic_DNA"/>
</dbReference>
<gene>
    <name evidence="2" type="ORF">JMA_22190</name>
</gene>
<reference evidence="2 3" key="1">
    <citation type="submission" date="2014-08" db="EMBL/GenBank/DDBJ databases">
        <title>Complete genome of a marine bacteria Jeotgalibacillus malaysiensis.</title>
        <authorList>
            <person name="Yaakop A.S."/>
            <person name="Chan K.-G."/>
            <person name="Goh K.M."/>
        </authorList>
    </citation>
    <scope>NUCLEOTIDE SEQUENCE [LARGE SCALE GENOMIC DNA]</scope>
    <source>
        <strain evidence="2 3">D5</strain>
    </source>
</reference>